<keyword evidence="2" id="KW-1185">Reference proteome</keyword>
<sequence length="276" mass="31489">MVIGHPKPVPSATFIEALLNSAVPYIRITNYGMKQAIRGFPDLPRDLLQCDTADVGYPENEWNVSFSRRTDYLYMAKATVLCPNAFTPEFYGVNMEYYMVSVPIYIGKAKRIFALARAILTCEGVMRHHVSRLLTGPERNLFGDLKLLLAYRHAGYHTVIGAFNNWWGNDEPEPLRIQPRIPQANTPPAAMDVNDVVINNPVVNRNPNQNPIPLAEQIDTMLILIARDNRSPQGQRRINWARVHASFTRRYPEDGRMKDQLKNRDLSYIVCSTLTF</sequence>
<feature type="non-terminal residue" evidence="1">
    <location>
        <position position="1"/>
    </location>
</feature>
<accession>A0A7D9DDM0</accession>
<name>A0A7D9DDM0_PARCT</name>
<gene>
    <name evidence="1" type="ORF">PACLA_8A020281</name>
</gene>
<comment type="caution">
    <text evidence="1">The sequence shown here is derived from an EMBL/GenBank/DDBJ whole genome shotgun (WGS) entry which is preliminary data.</text>
</comment>
<reference evidence="1" key="1">
    <citation type="submission" date="2020-04" db="EMBL/GenBank/DDBJ databases">
        <authorList>
            <person name="Alioto T."/>
            <person name="Alioto T."/>
            <person name="Gomez Garrido J."/>
        </authorList>
    </citation>
    <scope>NUCLEOTIDE SEQUENCE</scope>
    <source>
        <strain evidence="1">A484AB</strain>
    </source>
</reference>
<evidence type="ECO:0000313" key="1">
    <source>
        <dbReference type="EMBL" id="CAB3983269.1"/>
    </source>
</evidence>
<proteinExistence type="predicted"/>
<dbReference type="Proteomes" id="UP001152795">
    <property type="component" value="Unassembled WGS sequence"/>
</dbReference>
<protein>
    <submittedName>
        <fullName evidence="1">Uncharacterized protein</fullName>
    </submittedName>
</protein>
<dbReference type="EMBL" id="CACRXK020000595">
    <property type="protein sequence ID" value="CAB3983269.1"/>
    <property type="molecule type" value="Genomic_DNA"/>
</dbReference>
<dbReference type="AlphaFoldDB" id="A0A7D9DDM0"/>
<evidence type="ECO:0000313" key="2">
    <source>
        <dbReference type="Proteomes" id="UP001152795"/>
    </source>
</evidence>
<organism evidence="1 2">
    <name type="scientific">Paramuricea clavata</name>
    <name type="common">Red gorgonian</name>
    <name type="synonym">Violescent sea-whip</name>
    <dbReference type="NCBI Taxonomy" id="317549"/>
    <lineage>
        <taxon>Eukaryota</taxon>
        <taxon>Metazoa</taxon>
        <taxon>Cnidaria</taxon>
        <taxon>Anthozoa</taxon>
        <taxon>Octocorallia</taxon>
        <taxon>Malacalcyonacea</taxon>
        <taxon>Plexauridae</taxon>
        <taxon>Paramuricea</taxon>
    </lineage>
</organism>